<organism evidence="3 4">
    <name type="scientific">Clavelina lepadiformis</name>
    <name type="common">Light-bulb sea squirt</name>
    <name type="synonym">Ascidia lepadiformis</name>
    <dbReference type="NCBI Taxonomy" id="159417"/>
    <lineage>
        <taxon>Eukaryota</taxon>
        <taxon>Metazoa</taxon>
        <taxon>Chordata</taxon>
        <taxon>Tunicata</taxon>
        <taxon>Ascidiacea</taxon>
        <taxon>Aplousobranchia</taxon>
        <taxon>Clavelinidae</taxon>
        <taxon>Clavelina</taxon>
    </lineage>
</organism>
<protein>
    <recommendedName>
        <fullName evidence="2">HTH CENPB-type domain-containing protein</fullName>
    </recommendedName>
</protein>
<accession>A0ABP0GJX3</accession>
<gene>
    <name evidence="3" type="ORF">CVLEPA_LOCUS24813</name>
</gene>
<evidence type="ECO:0000313" key="4">
    <source>
        <dbReference type="Proteomes" id="UP001642483"/>
    </source>
</evidence>
<dbReference type="Proteomes" id="UP001642483">
    <property type="component" value="Unassembled WGS sequence"/>
</dbReference>
<dbReference type="InterPro" id="IPR006600">
    <property type="entry name" value="HTH_CenpB_DNA-bd_dom"/>
</dbReference>
<keyword evidence="4" id="KW-1185">Reference proteome</keyword>
<comment type="caution">
    <text evidence="3">The sequence shown here is derived from an EMBL/GenBank/DDBJ whole genome shotgun (WGS) entry which is preliminary data.</text>
</comment>
<feature type="domain" description="HTH CENPB-type" evidence="2">
    <location>
        <begin position="21"/>
        <end position="88"/>
    </location>
</feature>
<evidence type="ECO:0000313" key="3">
    <source>
        <dbReference type="EMBL" id="CAK8692063.1"/>
    </source>
</evidence>
<dbReference type="EMBL" id="CAWYQH010000130">
    <property type="protein sequence ID" value="CAK8692063.1"/>
    <property type="molecule type" value="Genomic_DNA"/>
</dbReference>
<dbReference type="PROSITE" id="PS51253">
    <property type="entry name" value="HTH_CENPB"/>
    <property type="match status" value="1"/>
</dbReference>
<reference evidence="3 4" key="1">
    <citation type="submission" date="2024-02" db="EMBL/GenBank/DDBJ databases">
        <authorList>
            <person name="Daric V."/>
            <person name="Darras S."/>
        </authorList>
    </citation>
    <scope>NUCLEOTIDE SEQUENCE [LARGE SCALE GENOMIC DNA]</scope>
</reference>
<evidence type="ECO:0000256" key="1">
    <source>
        <dbReference type="ARBA" id="ARBA00023125"/>
    </source>
</evidence>
<proteinExistence type="predicted"/>
<sequence>MLRIKGLAKIISAYEDGKDSQSKRMKEHNFEDVDEPLLKWLGAARGEKLPSSREDLQLKAQWFSEVCGCGQPEKLDINWIDQQIKIEK</sequence>
<keyword evidence="1" id="KW-0238">DNA-binding</keyword>
<evidence type="ECO:0000259" key="2">
    <source>
        <dbReference type="PROSITE" id="PS51253"/>
    </source>
</evidence>
<name>A0ABP0GJX3_CLALP</name>